<evidence type="ECO:0000313" key="6">
    <source>
        <dbReference type="Proteomes" id="UP000663292"/>
    </source>
</evidence>
<dbReference type="PANTHER" id="PTHR34236">
    <property type="entry name" value="DIMETHYL SULFOXIDE REDUCTASE TRANSCRIPTIONAL ACTIVATOR"/>
    <property type="match status" value="1"/>
</dbReference>
<dbReference type="EMBL" id="CP064791">
    <property type="protein sequence ID" value="QSG13993.1"/>
    <property type="molecule type" value="Genomic_DNA"/>
</dbReference>
<evidence type="ECO:0000259" key="3">
    <source>
        <dbReference type="Pfam" id="PF04967"/>
    </source>
</evidence>
<protein>
    <submittedName>
        <fullName evidence="5">Transcriptional regulator, contains HTH domain</fullName>
    </submittedName>
</protein>
<dbReference type="InterPro" id="IPR007050">
    <property type="entry name" value="HTH_bacterioopsin"/>
</dbReference>
<feature type="domain" description="HTH bat-type" evidence="3">
    <location>
        <begin position="163"/>
        <end position="214"/>
    </location>
</feature>
<keyword evidence="1" id="KW-0805">Transcription regulation</keyword>
<evidence type="ECO:0000256" key="1">
    <source>
        <dbReference type="ARBA" id="ARBA00023015"/>
    </source>
</evidence>
<reference evidence="5 6" key="1">
    <citation type="submission" date="2020-11" db="EMBL/GenBank/DDBJ databases">
        <title>Carbohydrate-dependent, anaerobic sulfur respiration: A novel catabolism in halophilic archaea.</title>
        <authorList>
            <person name="Sorokin D.Y."/>
            <person name="Messina E."/>
            <person name="Smedile F."/>
            <person name="La Cono V."/>
            <person name="Hallsworth J.E."/>
            <person name="Yakimov M.M."/>
        </authorList>
    </citation>
    <scope>NUCLEOTIDE SEQUENCE [LARGE SCALE GENOMIC DNA]</scope>
    <source>
        <strain evidence="5 6">HSR-Est</strain>
    </source>
</reference>
<gene>
    <name evidence="5" type="ORF">HSEST_0444</name>
</gene>
<evidence type="ECO:0000313" key="5">
    <source>
        <dbReference type="EMBL" id="QSG13993.1"/>
    </source>
</evidence>
<dbReference type="Pfam" id="PF24277">
    <property type="entry name" value="DmsR_N"/>
    <property type="match status" value="1"/>
</dbReference>
<keyword evidence="6" id="KW-1185">Reference proteome</keyword>
<name>A0A897NT67_9EURY</name>
<evidence type="ECO:0000256" key="2">
    <source>
        <dbReference type="ARBA" id="ARBA00023163"/>
    </source>
</evidence>
<dbReference type="PANTHER" id="PTHR34236:SF1">
    <property type="entry name" value="DIMETHYL SULFOXIDE REDUCTASE TRANSCRIPTIONAL ACTIVATOR"/>
    <property type="match status" value="1"/>
</dbReference>
<sequence>MSIESEKPNMAINRFGCTEDPIDPDMEDRDLRVVLEIDRGGPCRLDSVDGDVVNIDVRLSDETCSVDATVREPEEESVVTQFFENNLCDHCPGKVFADHGCLPRYRELSENSFVVETYVSDTEAVADLVADIREICARVSLKSIVSTDTSAFEENCSVDISALTTKQREAVYHAQKLGYYDPDSDVSLDTLADRIGISTSALSQRLRRAEANVLRQLSVECSCWDDVDG</sequence>
<keyword evidence="2" id="KW-0804">Transcription</keyword>
<dbReference type="InterPro" id="IPR056433">
    <property type="entry name" value="DmsR-like_N"/>
</dbReference>
<feature type="domain" description="DmsR-like N-terminal" evidence="4">
    <location>
        <begin position="73"/>
        <end position="145"/>
    </location>
</feature>
<proteinExistence type="predicted"/>
<accession>A0A897NT67</accession>
<dbReference type="AlphaFoldDB" id="A0A897NT67"/>
<evidence type="ECO:0000259" key="4">
    <source>
        <dbReference type="Pfam" id="PF24277"/>
    </source>
</evidence>
<organism evidence="5 6">
    <name type="scientific">Halapricum desulfuricans</name>
    <dbReference type="NCBI Taxonomy" id="2841257"/>
    <lineage>
        <taxon>Archaea</taxon>
        <taxon>Methanobacteriati</taxon>
        <taxon>Methanobacteriota</taxon>
        <taxon>Stenosarchaea group</taxon>
        <taxon>Halobacteria</taxon>
        <taxon>Halobacteriales</taxon>
        <taxon>Haloarculaceae</taxon>
        <taxon>Halapricum</taxon>
    </lineage>
</organism>
<dbReference type="Proteomes" id="UP000663292">
    <property type="component" value="Chromosome"/>
</dbReference>
<dbReference type="Pfam" id="PF04967">
    <property type="entry name" value="HTH_10"/>
    <property type="match status" value="1"/>
</dbReference>